<dbReference type="EMBL" id="CADCVS010000363">
    <property type="protein sequence ID" value="CAA9517025.1"/>
    <property type="molecule type" value="Genomic_DNA"/>
</dbReference>
<protein>
    <submittedName>
        <fullName evidence="2">Uncharacterized protein</fullName>
    </submittedName>
</protein>
<feature type="compositionally biased region" description="Basic residues" evidence="1">
    <location>
        <begin position="7"/>
        <end position="20"/>
    </location>
</feature>
<feature type="compositionally biased region" description="Low complexity" evidence="1">
    <location>
        <begin position="164"/>
        <end position="173"/>
    </location>
</feature>
<proteinExistence type="predicted"/>
<organism evidence="2">
    <name type="scientific">uncultured Solirubrobacteraceae bacterium</name>
    <dbReference type="NCBI Taxonomy" id="1162706"/>
    <lineage>
        <taxon>Bacteria</taxon>
        <taxon>Bacillati</taxon>
        <taxon>Actinomycetota</taxon>
        <taxon>Thermoleophilia</taxon>
        <taxon>Solirubrobacterales</taxon>
        <taxon>Solirubrobacteraceae</taxon>
        <taxon>environmental samples</taxon>
    </lineage>
</organism>
<evidence type="ECO:0000256" key="1">
    <source>
        <dbReference type="SAM" id="MobiDB-lite"/>
    </source>
</evidence>
<feature type="compositionally biased region" description="Basic residues" evidence="1">
    <location>
        <begin position="153"/>
        <end position="163"/>
    </location>
</feature>
<gene>
    <name evidence="2" type="ORF">AVDCRST_MAG30-2820</name>
</gene>
<accession>A0A6J4T935</accession>
<dbReference type="AlphaFoldDB" id="A0A6J4T935"/>
<feature type="non-terminal residue" evidence="2">
    <location>
        <position position="1"/>
    </location>
</feature>
<feature type="compositionally biased region" description="Basic residues" evidence="1">
    <location>
        <begin position="56"/>
        <end position="79"/>
    </location>
</feature>
<feature type="compositionally biased region" description="Basic and acidic residues" evidence="1">
    <location>
        <begin position="175"/>
        <end position="201"/>
    </location>
</feature>
<reference evidence="2" key="1">
    <citation type="submission" date="2020-02" db="EMBL/GenBank/DDBJ databases">
        <authorList>
            <person name="Meier V. D."/>
        </authorList>
    </citation>
    <scope>NUCLEOTIDE SEQUENCE</scope>
    <source>
        <strain evidence="2">AVDCRST_MAG30</strain>
    </source>
</reference>
<evidence type="ECO:0000313" key="2">
    <source>
        <dbReference type="EMBL" id="CAA9517025.1"/>
    </source>
</evidence>
<feature type="non-terminal residue" evidence="2">
    <location>
        <position position="297"/>
    </location>
</feature>
<sequence length="297" mass="34793">EPDLHAHPHPARRRRGLPRRLVHDPVAQGSRRPGRADRSRDGAHRSRRRAVEGRLVPRHRQGRRRRRREGRPRRRQREHRGRDRRAERRRSLRHLFHPAGHRDPPRAARRRGRARQGRRQPAARRPRGPPGPQGRRARRAHHRDEAVGPDARRRPRGPQRPARRQPLPGQRRGPPGHDRLARQVRRDARGPQRDPEPDRGGHRPQPQGRRAHGLPRRPSINQAIADARRFSTETLIRDPYLAKLNQVCGHYAMRYDRWSMPTVRGGRNAAIARWLSLARKDRRSMARLAAPAKWRAL</sequence>
<feature type="region of interest" description="Disordered" evidence="1">
    <location>
        <begin position="1"/>
        <end position="220"/>
    </location>
</feature>
<feature type="compositionally biased region" description="Basic residues" evidence="1">
    <location>
        <begin position="107"/>
        <end position="127"/>
    </location>
</feature>
<feature type="compositionally biased region" description="Basic and acidic residues" evidence="1">
    <location>
        <begin position="142"/>
        <end position="152"/>
    </location>
</feature>
<feature type="compositionally biased region" description="Basic residues" evidence="1">
    <location>
        <begin position="87"/>
        <end position="96"/>
    </location>
</feature>
<name>A0A6J4T935_9ACTN</name>
<feature type="compositionally biased region" description="Basic and acidic residues" evidence="1">
    <location>
        <begin position="34"/>
        <end position="52"/>
    </location>
</feature>